<dbReference type="Gene3D" id="3.30.70.1820">
    <property type="entry name" value="L1 transposable element, RRM domain"/>
    <property type="match status" value="1"/>
</dbReference>
<feature type="coiled-coil region" evidence="1">
    <location>
        <begin position="84"/>
        <end position="157"/>
    </location>
</feature>
<accession>A0AAW0MH80</accession>
<evidence type="ECO:0000313" key="3">
    <source>
        <dbReference type="EMBL" id="KAK7877384.1"/>
    </source>
</evidence>
<dbReference type="PANTHER" id="PTHR11505">
    <property type="entry name" value="L1 TRANSPOSABLE ELEMENT-RELATED"/>
    <property type="match status" value="1"/>
</dbReference>
<sequence>MSGDKHKKLKSGTKGTTTEKKIETSSSSASLTSLNANHDVEDGANVSPVATDIRTVVSEIMTKGLDDLKMQMAKDLSDFREMIKNDIKSQLDELSTNIDQKLQAAASQIEEATRRLEEVEKNAAGAEKFDLAVRDVLLELLSNQRDLQSKMSDLEGRSRRNNVRIYGVPENAEGTSMPRFVENLLMTELGENLDIQRGAELGIERAHRALGPQPPPGVPPRSTVIRFLRHTTKEKVLQAAWKKPMYVQNKRVFFDHDYATEVQQKRKDYAPIKKVLKENQIRFQTPLTKMRIHFDTGAVTFSDPSAAAAELEKRGFSVGPVRVRKSAEHNAETLAKLLPWRTAGTRRIGTDYQESIREKLQGFRMHNPEDTS</sequence>
<feature type="region of interest" description="Disordered" evidence="2">
    <location>
        <begin position="1"/>
        <end position="32"/>
    </location>
</feature>
<proteinExistence type="predicted"/>
<dbReference type="EMBL" id="JBBPFD010000695">
    <property type="protein sequence ID" value="KAK7877384.1"/>
    <property type="molecule type" value="Genomic_DNA"/>
</dbReference>
<organism evidence="3 4">
    <name type="scientific">Mugilogobius chulae</name>
    <name type="common">yellowstripe goby</name>
    <dbReference type="NCBI Taxonomy" id="88201"/>
    <lineage>
        <taxon>Eukaryota</taxon>
        <taxon>Metazoa</taxon>
        <taxon>Chordata</taxon>
        <taxon>Craniata</taxon>
        <taxon>Vertebrata</taxon>
        <taxon>Euteleostomi</taxon>
        <taxon>Actinopterygii</taxon>
        <taxon>Neopterygii</taxon>
        <taxon>Teleostei</taxon>
        <taxon>Neoteleostei</taxon>
        <taxon>Acanthomorphata</taxon>
        <taxon>Gobiaria</taxon>
        <taxon>Gobiiformes</taxon>
        <taxon>Gobioidei</taxon>
        <taxon>Gobiidae</taxon>
        <taxon>Gobionellinae</taxon>
        <taxon>Mugilogobius</taxon>
    </lineage>
</organism>
<name>A0AAW0MH80_9GOBI</name>
<evidence type="ECO:0008006" key="5">
    <source>
        <dbReference type="Google" id="ProtNLM"/>
    </source>
</evidence>
<dbReference type="Proteomes" id="UP001460270">
    <property type="component" value="Unassembled WGS sequence"/>
</dbReference>
<dbReference type="AlphaFoldDB" id="A0AAW0MH80"/>
<keyword evidence="4" id="KW-1185">Reference proteome</keyword>
<reference evidence="4" key="1">
    <citation type="submission" date="2024-04" db="EMBL/GenBank/DDBJ databases">
        <title>Salinicola lusitanus LLJ914,a marine bacterium isolated from the Okinawa Trough.</title>
        <authorList>
            <person name="Li J."/>
        </authorList>
    </citation>
    <scope>NUCLEOTIDE SEQUENCE [LARGE SCALE GENOMIC DNA]</scope>
</reference>
<comment type="caution">
    <text evidence="3">The sequence shown here is derived from an EMBL/GenBank/DDBJ whole genome shotgun (WGS) entry which is preliminary data.</text>
</comment>
<feature type="compositionally biased region" description="Basic residues" evidence="2">
    <location>
        <begin position="1"/>
        <end position="11"/>
    </location>
</feature>
<evidence type="ECO:0000313" key="4">
    <source>
        <dbReference type="Proteomes" id="UP001460270"/>
    </source>
</evidence>
<keyword evidence="1" id="KW-0175">Coiled coil</keyword>
<evidence type="ECO:0000256" key="1">
    <source>
        <dbReference type="SAM" id="Coils"/>
    </source>
</evidence>
<protein>
    <recommendedName>
        <fullName evidence="5">L1 transposable element RRM domain-containing protein</fullName>
    </recommendedName>
</protein>
<dbReference type="InterPro" id="IPR004244">
    <property type="entry name" value="Transposase_22"/>
</dbReference>
<evidence type="ECO:0000256" key="2">
    <source>
        <dbReference type="SAM" id="MobiDB-lite"/>
    </source>
</evidence>
<gene>
    <name evidence="3" type="ORF">WMY93_031900</name>
</gene>